<feature type="compositionally biased region" description="Gly residues" evidence="1">
    <location>
        <begin position="707"/>
        <end position="722"/>
    </location>
</feature>
<feature type="compositionally biased region" description="Basic and acidic residues" evidence="1">
    <location>
        <begin position="971"/>
        <end position="980"/>
    </location>
</feature>
<name>A0ABR1JF83_9AGAR</name>
<feature type="compositionally biased region" description="Polar residues" evidence="1">
    <location>
        <begin position="737"/>
        <end position="752"/>
    </location>
</feature>
<feature type="compositionally biased region" description="Gly residues" evidence="1">
    <location>
        <begin position="891"/>
        <end position="907"/>
    </location>
</feature>
<feature type="region of interest" description="Disordered" evidence="1">
    <location>
        <begin position="554"/>
        <end position="574"/>
    </location>
</feature>
<comment type="caution">
    <text evidence="2">The sequence shown here is derived from an EMBL/GenBank/DDBJ whole genome shotgun (WGS) entry which is preliminary data.</text>
</comment>
<organism evidence="2 3">
    <name type="scientific">Marasmiellus scandens</name>
    <dbReference type="NCBI Taxonomy" id="2682957"/>
    <lineage>
        <taxon>Eukaryota</taxon>
        <taxon>Fungi</taxon>
        <taxon>Dikarya</taxon>
        <taxon>Basidiomycota</taxon>
        <taxon>Agaricomycotina</taxon>
        <taxon>Agaricomycetes</taxon>
        <taxon>Agaricomycetidae</taxon>
        <taxon>Agaricales</taxon>
        <taxon>Marasmiineae</taxon>
        <taxon>Omphalotaceae</taxon>
        <taxon>Marasmiellus</taxon>
    </lineage>
</organism>
<evidence type="ECO:0000313" key="3">
    <source>
        <dbReference type="Proteomes" id="UP001498398"/>
    </source>
</evidence>
<dbReference type="InterPro" id="IPR032675">
    <property type="entry name" value="LRR_dom_sf"/>
</dbReference>
<feature type="compositionally biased region" description="Basic and acidic residues" evidence="1">
    <location>
        <begin position="911"/>
        <end position="929"/>
    </location>
</feature>
<feature type="region of interest" description="Disordered" evidence="1">
    <location>
        <begin position="867"/>
        <end position="1017"/>
    </location>
</feature>
<feature type="compositionally biased region" description="Acidic residues" evidence="1">
    <location>
        <begin position="981"/>
        <end position="1007"/>
    </location>
</feature>
<dbReference type="Gene3D" id="3.80.10.10">
    <property type="entry name" value="Ribonuclease Inhibitor"/>
    <property type="match status" value="1"/>
</dbReference>
<feature type="compositionally biased region" description="Low complexity" evidence="1">
    <location>
        <begin position="498"/>
        <end position="509"/>
    </location>
</feature>
<accession>A0ABR1JF83</accession>
<dbReference type="EMBL" id="JBANRG010000022">
    <property type="protein sequence ID" value="KAK7455879.1"/>
    <property type="molecule type" value="Genomic_DNA"/>
</dbReference>
<evidence type="ECO:0008006" key="4">
    <source>
        <dbReference type="Google" id="ProtNLM"/>
    </source>
</evidence>
<feature type="compositionally biased region" description="Polar residues" evidence="1">
    <location>
        <begin position="556"/>
        <end position="565"/>
    </location>
</feature>
<evidence type="ECO:0000313" key="2">
    <source>
        <dbReference type="EMBL" id="KAK7455879.1"/>
    </source>
</evidence>
<proteinExistence type="predicted"/>
<feature type="region of interest" description="Disordered" evidence="1">
    <location>
        <begin position="496"/>
        <end position="522"/>
    </location>
</feature>
<dbReference type="Proteomes" id="UP001498398">
    <property type="component" value="Unassembled WGS sequence"/>
</dbReference>
<gene>
    <name evidence="2" type="ORF">VKT23_010916</name>
</gene>
<evidence type="ECO:0000256" key="1">
    <source>
        <dbReference type="SAM" id="MobiDB-lite"/>
    </source>
</evidence>
<feature type="compositionally biased region" description="Acidic residues" evidence="1">
    <location>
        <begin position="631"/>
        <end position="651"/>
    </location>
</feature>
<feature type="compositionally biased region" description="Pro residues" evidence="1">
    <location>
        <begin position="656"/>
        <end position="674"/>
    </location>
</feature>
<feature type="region of interest" description="Disordered" evidence="1">
    <location>
        <begin position="593"/>
        <end position="789"/>
    </location>
</feature>
<feature type="compositionally biased region" description="Polar residues" evidence="1">
    <location>
        <begin position="775"/>
        <end position="787"/>
    </location>
</feature>
<reference evidence="2 3" key="1">
    <citation type="submission" date="2024-01" db="EMBL/GenBank/DDBJ databases">
        <title>A draft genome for the cacao thread blight pathogen Marasmiellus scandens.</title>
        <authorList>
            <person name="Baruah I.K."/>
            <person name="Leung J."/>
            <person name="Bukari Y."/>
            <person name="Amoako-Attah I."/>
            <person name="Meinhardt L.W."/>
            <person name="Bailey B.A."/>
            <person name="Cohen S.P."/>
        </authorList>
    </citation>
    <scope>NUCLEOTIDE SEQUENCE [LARGE SCALE GENOMIC DNA]</scope>
    <source>
        <strain evidence="2 3">GH-19</strain>
    </source>
</reference>
<sequence>MAMDLPDELWQQIFDLAADEDVIFSYGLPTNMAECAWYKNAFGEWALRTPQEAINLVQRRSYATKKAIMKTCTTWRRVGSETFFRCLFFSDPGKLYLLSQHLKSFSNPSLSSPASSPGWWTRRLHLARYNASPNKDPHLTEEELSSSLTTILSHTPNLQILVIEHPLSTSTFSSFAPYLRTRSSTRPPSSFSPQTSPGHPLHTLSLHLSFESLPKLIWALDSLPNLVSLHVTFDSPSADTLEVEELKLGSAGGLELNLGQLQQLSLKGACGVFLDEASGWGMPNLRGLQVDLGSMRNPNLATNGSVAAAASGSNSFSDAGAYPDLVAFLEAPLPSANDEDDESSENTQTHGLKLLYLDINSIPPMDVPRILDACPRLETFCFNGDWKMDPVPTHLGGTGVSSITSLALGRDSTPPTRLTVSPHPSIRTVGLHGLSYAFGVGYAAAYAEVEPLRASRVCRSNDANFVALGGSAGTGRQFPELKNVRVLSRGLLRDLERAGGPSAGSGSSSDKGKQRESTPIANTTVSATSSALDALGLSGLGLDGFQFEYGLGGSFGSPSRGNTSGPPGGTGMQRWERWYDQCSRLGIRLEDCTGSELGELPDPGEAYSDVSDSESEENVGEEGAEGSWGEGSEEEESEEESEYESEEDPDEWPSWLPRPPPLPVTPTQSAPPSPTKSVKSLSPSKRAIALALGSGPRSQTSSSVFGSGSGGGLGVGSTGGGPRSQPGSPTKKPSPLNPNATGSRPTSPTKANTSAPVPPPAVSSSSWSTSDQKENSFQPTGSKLSKTNTRELRKLIEECKAMSEGRDEEGLPFLPGMGLPGMGGPFGGGMGMGMPPFPAMGGFSRNSFGGGRRSMGEDLDLAALGALAGLPPIGPPPDSPTKESSGAFGISSGGSGFGFGQAGGPFGGRESPTRRAIRELDVRSGRGRESLGFGIGTDTRFGARSGTDRRTHAPKPVFGVSGGLDMLGRGTGEHRYRFSGENEDEGEVDEEEYESSDGDEDNEEAEVEQMLGDLSVR</sequence>
<protein>
    <recommendedName>
        <fullName evidence="4">F-box domain-containing protein</fullName>
    </recommendedName>
</protein>
<feature type="compositionally biased region" description="Acidic residues" evidence="1">
    <location>
        <begin position="611"/>
        <end position="624"/>
    </location>
</feature>
<keyword evidence="3" id="KW-1185">Reference proteome</keyword>